<reference evidence="1 2" key="1">
    <citation type="submission" date="2019-09" db="EMBL/GenBank/DDBJ databases">
        <authorList>
            <person name="Chandra G."/>
            <person name="Truman W A."/>
        </authorList>
    </citation>
    <scope>NUCLEOTIDE SEQUENCE [LARGE SCALE GENOMIC DNA]</scope>
    <source>
        <strain evidence="1">PS833</strain>
    </source>
</reference>
<dbReference type="Pfam" id="PF02597">
    <property type="entry name" value="ThiS"/>
    <property type="match status" value="1"/>
</dbReference>
<dbReference type="InterPro" id="IPR012675">
    <property type="entry name" value="Beta-grasp_dom_sf"/>
</dbReference>
<dbReference type="InterPro" id="IPR016155">
    <property type="entry name" value="Mopterin_synth/thiamin_S_b"/>
</dbReference>
<dbReference type="NCBIfam" id="TIGR01683">
    <property type="entry name" value="thiS"/>
    <property type="match status" value="1"/>
</dbReference>
<proteinExistence type="predicted"/>
<dbReference type="InterPro" id="IPR003749">
    <property type="entry name" value="ThiS/MoaD-like"/>
</dbReference>
<dbReference type="AlphaFoldDB" id="A0A5E7FXH0"/>
<accession>A0A5E7FXH0</accession>
<evidence type="ECO:0000313" key="2">
    <source>
        <dbReference type="Proteomes" id="UP000409037"/>
    </source>
</evidence>
<dbReference type="InterPro" id="IPR010035">
    <property type="entry name" value="Thi_S"/>
</dbReference>
<dbReference type="Gene3D" id="3.10.20.30">
    <property type="match status" value="1"/>
</dbReference>
<dbReference type="RefSeq" id="WP_150801309.1">
    <property type="nucleotide sequence ID" value="NZ_CABVHU010000027.1"/>
</dbReference>
<dbReference type="SUPFAM" id="SSF54285">
    <property type="entry name" value="MoaD/ThiS"/>
    <property type="match status" value="1"/>
</dbReference>
<dbReference type="PANTHER" id="PTHR34472:SF1">
    <property type="entry name" value="SULFUR CARRIER PROTEIN THIS"/>
    <property type="match status" value="1"/>
</dbReference>
<protein>
    <recommendedName>
        <fullName evidence="3">Thiamine biosynthesis protein ThiS</fullName>
    </recommendedName>
</protein>
<dbReference type="PANTHER" id="PTHR34472">
    <property type="entry name" value="SULFUR CARRIER PROTEIN THIS"/>
    <property type="match status" value="1"/>
</dbReference>
<dbReference type="OrthoDB" id="9800283at2"/>
<sequence>MIEVEINGVARLLPAGISLAQLLITLELQERRLAIEYNLDVVPRSEYAELRLQQGDRLEIVHAIGGG</sequence>
<dbReference type="EMBL" id="CABVHU010000027">
    <property type="protein sequence ID" value="VVO44020.1"/>
    <property type="molecule type" value="Genomic_DNA"/>
</dbReference>
<evidence type="ECO:0008006" key="3">
    <source>
        <dbReference type="Google" id="ProtNLM"/>
    </source>
</evidence>
<evidence type="ECO:0000313" key="1">
    <source>
        <dbReference type="EMBL" id="VVO44020.1"/>
    </source>
</evidence>
<name>A0A5E7FXH0_PSEFL</name>
<dbReference type="CDD" id="cd00565">
    <property type="entry name" value="Ubl_ThiS"/>
    <property type="match status" value="1"/>
</dbReference>
<dbReference type="Proteomes" id="UP000409037">
    <property type="component" value="Unassembled WGS sequence"/>
</dbReference>
<gene>
    <name evidence="1" type="ORF">PS833_06318</name>
</gene>
<organism evidence="1 2">
    <name type="scientific">Pseudomonas fluorescens</name>
    <dbReference type="NCBI Taxonomy" id="294"/>
    <lineage>
        <taxon>Bacteria</taxon>
        <taxon>Pseudomonadati</taxon>
        <taxon>Pseudomonadota</taxon>
        <taxon>Gammaproteobacteria</taxon>
        <taxon>Pseudomonadales</taxon>
        <taxon>Pseudomonadaceae</taxon>
        <taxon>Pseudomonas</taxon>
    </lineage>
</organism>